<proteinExistence type="predicted"/>
<keyword evidence="1" id="KW-1133">Transmembrane helix</keyword>
<name>A0A558A8I5_9PSEU</name>
<dbReference type="AlphaFoldDB" id="A0A558A8I5"/>
<feature type="transmembrane region" description="Helical" evidence="1">
    <location>
        <begin position="65"/>
        <end position="81"/>
    </location>
</feature>
<comment type="caution">
    <text evidence="3">The sequence shown here is derived from an EMBL/GenBank/DDBJ whole genome shotgun (WGS) entry which is preliminary data.</text>
</comment>
<sequence>MVGGPGFQRPAPAVHHLTVSETAEPTQPVRKRRKATFRVPLIALLAIFGLMVCLAPTAFADVPGLWALYVIPLALIVYVVRARTVATPEGLAVRTVFGHRDLPWEALKGLSISKRAKVRAVLTDDSTIPLPSVRTRHLPVLALVSGGRLEDPTGLVDDLITAPVKQQEKQPEE</sequence>
<dbReference type="Pfam" id="PF10756">
    <property type="entry name" value="bPH_6"/>
    <property type="match status" value="1"/>
</dbReference>
<evidence type="ECO:0000256" key="1">
    <source>
        <dbReference type="SAM" id="Phobius"/>
    </source>
</evidence>
<dbReference type="OrthoDB" id="5194605at2"/>
<evidence type="ECO:0000313" key="4">
    <source>
        <dbReference type="Proteomes" id="UP000318578"/>
    </source>
</evidence>
<evidence type="ECO:0000259" key="2">
    <source>
        <dbReference type="Pfam" id="PF10756"/>
    </source>
</evidence>
<feature type="transmembrane region" description="Helical" evidence="1">
    <location>
        <begin position="39"/>
        <end position="59"/>
    </location>
</feature>
<evidence type="ECO:0000313" key="3">
    <source>
        <dbReference type="EMBL" id="TVT20573.1"/>
    </source>
</evidence>
<organism evidence="3 4">
    <name type="scientific">Amycolatopsis acidiphila</name>
    <dbReference type="NCBI Taxonomy" id="715473"/>
    <lineage>
        <taxon>Bacteria</taxon>
        <taxon>Bacillati</taxon>
        <taxon>Actinomycetota</taxon>
        <taxon>Actinomycetes</taxon>
        <taxon>Pseudonocardiales</taxon>
        <taxon>Pseudonocardiaceae</taxon>
        <taxon>Amycolatopsis</taxon>
    </lineage>
</organism>
<keyword evidence="1" id="KW-0812">Transmembrane</keyword>
<keyword evidence="4" id="KW-1185">Reference proteome</keyword>
<dbReference type="EMBL" id="VJZA01000034">
    <property type="protein sequence ID" value="TVT20573.1"/>
    <property type="molecule type" value="Genomic_DNA"/>
</dbReference>
<reference evidence="3 4" key="1">
    <citation type="submission" date="2019-07" db="EMBL/GenBank/DDBJ databases">
        <title>New species of Amycolatopsis and Streptomyces.</title>
        <authorList>
            <person name="Duangmal K."/>
            <person name="Teo W.F.A."/>
            <person name="Lipun K."/>
        </authorList>
    </citation>
    <scope>NUCLEOTIDE SEQUENCE [LARGE SCALE GENOMIC DNA]</scope>
    <source>
        <strain evidence="3 4">JCM 30562</strain>
    </source>
</reference>
<accession>A0A558A8I5</accession>
<dbReference type="Proteomes" id="UP000318578">
    <property type="component" value="Unassembled WGS sequence"/>
</dbReference>
<keyword evidence="1" id="KW-0472">Membrane</keyword>
<protein>
    <submittedName>
        <fullName evidence="3">PH domain-containing protein</fullName>
    </submittedName>
</protein>
<dbReference type="InterPro" id="IPR019692">
    <property type="entry name" value="CFP-6_PH"/>
</dbReference>
<feature type="domain" description="Low molecular weight protein antigen 6 PH" evidence="2">
    <location>
        <begin position="81"/>
        <end position="151"/>
    </location>
</feature>
<gene>
    <name evidence="3" type="ORF">FNH06_19750</name>
</gene>